<feature type="region of interest" description="Disordered" evidence="2">
    <location>
        <begin position="545"/>
        <end position="618"/>
    </location>
</feature>
<name>A0AAD3YE71_9TREE</name>
<proteinExistence type="predicted"/>
<feature type="compositionally biased region" description="Pro residues" evidence="2">
    <location>
        <begin position="570"/>
        <end position="585"/>
    </location>
</feature>
<dbReference type="InterPro" id="IPR051477">
    <property type="entry name" value="Expansin_CellWall"/>
</dbReference>
<dbReference type="AlphaFoldDB" id="A0AAD3YE71"/>
<feature type="compositionally biased region" description="Basic and acidic residues" evidence="2">
    <location>
        <begin position="557"/>
        <end position="569"/>
    </location>
</feature>
<accession>A0AAD3YE71</accession>
<reference evidence="3" key="1">
    <citation type="journal article" date="2023" name="BMC Genomics">
        <title>Chromosome-level genome assemblies of Cutaneotrichosporon spp. (Trichosporonales, Basidiomycota) reveal imbalanced evolution between nucleotide sequences and chromosome synteny.</title>
        <authorList>
            <person name="Kobayashi Y."/>
            <person name="Kayamori A."/>
            <person name="Aoki K."/>
            <person name="Shiwa Y."/>
            <person name="Matsutani M."/>
            <person name="Fujita N."/>
            <person name="Sugita T."/>
            <person name="Iwasaki W."/>
            <person name="Tanaka N."/>
            <person name="Takashima M."/>
        </authorList>
    </citation>
    <scope>NUCLEOTIDE SEQUENCE</scope>
    <source>
        <strain evidence="3">HIS016</strain>
    </source>
</reference>
<dbReference type="SUPFAM" id="SSF50685">
    <property type="entry name" value="Barwin-like endoglucanases"/>
    <property type="match status" value="1"/>
</dbReference>
<dbReference type="EMBL" id="BTCM01000009">
    <property type="protein sequence ID" value="GMK59960.1"/>
    <property type="molecule type" value="Genomic_DNA"/>
</dbReference>
<feature type="compositionally biased region" description="Low complexity" evidence="2">
    <location>
        <begin position="586"/>
        <end position="618"/>
    </location>
</feature>
<dbReference type="InterPro" id="IPR036908">
    <property type="entry name" value="RlpA-like_sf"/>
</dbReference>
<organism evidence="3 4">
    <name type="scientific">Cutaneotrichosporon spelunceum</name>
    <dbReference type="NCBI Taxonomy" id="1672016"/>
    <lineage>
        <taxon>Eukaryota</taxon>
        <taxon>Fungi</taxon>
        <taxon>Dikarya</taxon>
        <taxon>Basidiomycota</taxon>
        <taxon>Agaricomycotina</taxon>
        <taxon>Tremellomycetes</taxon>
        <taxon>Trichosporonales</taxon>
        <taxon>Trichosporonaceae</taxon>
        <taxon>Cutaneotrichosporon</taxon>
    </lineage>
</organism>
<dbReference type="Proteomes" id="UP001222932">
    <property type="component" value="Unassembled WGS sequence"/>
</dbReference>
<evidence type="ECO:0000313" key="3">
    <source>
        <dbReference type="EMBL" id="GMK59960.1"/>
    </source>
</evidence>
<gene>
    <name evidence="3" type="ORF">CspeluHIS016_0901770</name>
</gene>
<dbReference type="PANTHER" id="PTHR31836">
    <property type="match status" value="1"/>
</dbReference>
<evidence type="ECO:0008006" key="5">
    <source>
        <dbReference type="Google" id="ProtNLM"/>
    </source>
</evidence>
<keyword evidence="1" id="KW-0732">Signal</keyword>
<evidence type="ECO:0000256" key="1">
    <source>
        <dbReference type="ARBA" id="ARBA00022729"/>
    </source>
</evidence>
<evidence type="ECO:0000313" key="4">
    <source>
        <dbReference type="Proteomes" id="UP001222932"/>
    </source>
</evidence>
<evidence type="ECO:0000256" key="2">
    <source>
        <dbReference type="SAM" id="MobiDB-lite"/>
    </source>
</evidence>
<comment type="caution">
    <text evidence="3">The sequence shown here is derived from an EMBL/GenBank/DDBJ whole genome shotgun (WGS) entry which is preliminary data.</text>
</comment>
<dbReference type="Gene3D" id="2.40.40.10">
    <property type="entry name" value="RlpA-like domain"/>
    <property type="match status" value="1"/>
</dbReference>
<keyword evidence="4" id="KW-1185">Reference proteome</keyword>
<dbReference type="PANTHER" id="PTHR31836:SF28">
    <property type="entry name" value="SRCR DOMAIN-CONTAINING PROTEIN-RELATED"/>
    <property type="match status" value="1"/>
</dbReference>
<reference evidence="3" key="2">
    <citation type="submission" date="2023-06" db="EMBL/GenBank/DDBJ databases">
        <authorList>
            <person name="Kobayashi Y."/>
            <person name="Kayamori A."/>
            <person name="Aoki K."/>
            <person name="Shiwa Y."/>
            <person name="Fujita N."/>
            <person name="Sugita T."/>
            <person name="Iwasaki W."/>
            <person name="Tanaka N."/>
            <person name="Takashima M."/>
        </authorList>
    </citation>
    <scope>NUCLEOTIDE SEQUENCE</scope>
    <source>
        <strain evidence="3">HIS016</strain>
    </source>
</reference>
<dbReference type="CDD" id="cd22191">
    <property type="entry name" value="DPBB_RlpA_EXP_N-like"/>
    <property type="match status" value="1"/>
</dbReference>
<protein>
    <recommendedName>
        <fullName evidence="5">RlpA-like protein double-psi beta-barrel domain-containing protein</fullName>
    </recommendedName>
</protein>
<sequence>MLPNRPQHPLQDRAQRQPSTLNIKSLPHIVKSIFSYAKDHSALLRRRQLSKSYREAIDAKLFETVEVKYLSDPANPLSKRVYLEHKGLRLPVYPVELEVTGDALHKVGLADTCKANGCDGPRGSDWVNEYATLPYPPNTRPCHRAVALRQTWARVLRHTIVLDDLRDPLEDPMPRVLRPYPTVAPPEFPPQLYEGRITLPALKVVRGCLSPINNLPAHTYVDVCHFPARPVWAPEMMLRTPPLGVRMHVILVKCDVSRTDELLIQAPVLPPFPETAQQLHLVIIFQAVNTHPGSGVVVSLWHTSLQTFLWAVEQVAHARYTLVGLDDLPPRIFGIRADSPRGLLQSCLKNPRLIEHMFLWVLVPPGITVQWGPQDPPFPGPANVPAERVSILTAQEWRDEIGEEAWQQQTTIPLTIPTMFLAPLVGLLAASQAFAAPHIQKRDHSHLAKRNFGRVTFFRSTDSDPNLACQGYYYSDESFPLVALSTSGDFSNDKCGQWITVTYNGKSVKAQVQDACATCSNGQIDLSPGAMRQLDSNYEQTGQFNAEWSFSGGGGDTPKEDPTTKEEPKPTPTPTPEPTPTPTPEPTTTSSSSTSSTESSSSLLSLSSSSAPPSSTLLPSSSLLNATSSLNATVSLNATASLNATTALPSASGNATVSIAPGTDHVIAGTGAVEEGNLSGVGNLVVSLGRLMSLAMGGN</sequence>